<evidence type="ECO:0000313" key="2">
    <source>
        <dbReference type="Proteomes" id="UP000822688"/>
    </source>
</evidence>
<name>A0A8T0IMY1_CERPU</name>
<dbReference type="AlphaFoldDB" id="A0A8T0IMY1"/>
<proteinExistence type="predicted"/>
<reference evidence="1" key="1">
    <citation type="submission" date="2020-06" db="EMBL/GenBank/DDBJ databases">
        <title>WGS assembly of Ceratodon purpureus strain R40.</title>
        <authorList>
            <person name="Carey S.B."/>
            <person name="Jenkins J."/>
            <person name="Shu S."/>
            <person name="Lovell J.T."/>
            <person name="Sreedasyam A."/>
            <person name="Maumus F."/>
            <person name="Tiley G.P."/>
            <person name="Fernandez-Pozo N."/>
            <person name="Barry K."/>
            <person name="Chen C."/>
            <person name="Wang M."/>
            <person name="Lipzen A."/>
            <person name="Daum C."/>
            <person name="Saski C.A."/>
            <person name="Payton A.C."/>
            <person name="Mcbreen J.C."/>
            <person name="Conrad R.E."/>
            <person name="Kollar L.M."/>
            <person name="Olsson S."/>
            <person name="Huttunen S."/>
            <person name="Landis J.B."/>
            <person name="Wickett N.J."/>
            <person name="Johnson M.G."/>
            <person name="Rensing S.A."/>
            <person name="Grimwood J."/>
            <person name="Schmutz J."/>
            <person name="Mcdaniel S.F."/>
        </authorList>
    </citation>
    <scope>NUCLEOTIDE SEQUENCE</scope>
    <source>
        <strain evidence="1">R40</strain>
    </source>
</reference>
<dbReference type="EMBL" id="CM026423">
    <property type="protein sequence ID" value="KAG0583918.1"/>
    <property type="molecule type" value="Genomic_DNA"/>
</dbReference>
<sequence length="99" mass="11138">MKHFSLGISVFGSWYIQFNHFLSLLGSRECESERGEGLLAFLLLIDVKCAPSAGLGCYVQMYVLRLGWDRVLCPDYLIRVISLLKSNEGVRSTTHLPNS</sequence>
<evidence type="ECO:0000313" key="1">
    <source>
        <dbReference type="EMBL" id="KAG0583918.1"/>
    </source>
</evidence>
<accession>A0A8T0IMY1</accession>
<protein>
    <submittedName>
        <fullName evidence="1">Uncharacterized protein</fullName>
    </submittedName>
</protein>
<dbReference type="Proteomes" id="UP000822688">
    <property type="component" value="Chromosome 3"/>
</dbReference>
<gene>
    <name evidence="1" type="ORF">KC19_3G171700</name>
</gene>
<comment type="caution">
    <text evidence="1">The sequence shown here is derived from an EMBL/GenBank/DDBJ whole genome shotgun (WGS) entry which is preliminary data.</text>
</comment>
<organism evidence="1 2">
    <name type="scientific">Ceratodon purpureus</name>
    <name type="common">Fire moss</name>
    <name type="synonym">Dicranum purpureum</name>
    <dbReference type="NCBI Taxonomy" id="3225"/>
    <lineage>
        <taxon>Eukaryota</taxon>
        <taxon>Viridiplantae</taxon>
        <taxon>Streptophyta</taxon>
        <taxon>Embryophyta</taxon>
        <taxon>Bryophyta</taxon>
        <taxon>Bryophytina</taxon>
        <taxon>Bryopsida</taxon>
        <taxon>Dicranidae</taxon>
        <taxon>Pseudoditrichales</taxon>
        <taxon>Ditrichaceae</taxon>
        <taxon>Ceratodon</taxon>
    </lineage>
</organism>
<keyword evidence="2" id="KW-1185">Reference proteome</keyword>